<keyword evidence="3" id="KW-1185">Reference proteome</keyword>
<dbReference type="OrthoDB" id="5576901at2759"/>
<dbReference type="Proteomes" id="UP000789342">
    <property type="component" value="Unassembled WGS sequence"/>
</dbReference>
<evidence type="ECO:0000313" key="3">
    <source>
        <dbReference type="Proteomes" id="UP000789342"/>
    </source>
</evidence>
<feature type="domain" description="HTH psq-type" evidence="1">
    <location>
        <begin position="9"/>
        <end position="61"/>
    </location>
</feature>
<sequence length="267" mass="31513">MNEESERPRKKRMHLTMKSKQEICQRKQINTSLSITELAEEYNCDRSTIAKILKEKNKWLSKELTSYEEKIKTNRPVKFTNLEDALSIWTQAIGLCSEAWRNVTPQTIVNCWRKTEIIPLTEWNWQNQGIQEYNENSKLITDIEQLVSDFPSNNIQLMTANNYIHLDDTIETEEVIIDEEEIIKEILYTSNSDSCNEDSDIEIEKISHSTALEQCKSLLQYVEQQDPTKFVEEQDMPRLQSLLRRIQSNIYQARQQKKLTDFFVHNS</sequence>
<dbReference type="SUPFAM" id="SSF46689">
    <property type="entry name" value="Homeodomain-like"/>
    <property type="match status" value="1"/>
</dbReference>
<evidence type="ECO:0000259" key="1">
    <source>
        <dbReference type="Pfam" id="PF04218"/>
    </source>
</evidence>
<dbReference type="EMBL" id="CAJVPV010009901">
    <property type="protein sequence ID" value="CAG8646075.1"/>
    <property type="molecule type" value="Genomic_DNA"/>
</dbReference>
<evidence type="ECO:0000313" key="2">
    <source>
        <dbReference type="EMBL" id="CAG8646075.1"/>
    </source>
</evidence>
<organism evidence="2 3">
    <name type="scientific">Acaulospora morrowiae</name>
    <dbReference type="NCBI Taxonomy" id="94023"/>
    <lineage>
        <taxon>Eukaryota</taxon>
        <taxon>Fungi</taxon>
        <taxon>Fungi incertae sedis</taxon>
        <taxon>Mucoromycota</taxon>
        <taxon>Glomeromycotina</taxon>
        <taxon>Glomeromycetes</taxon>
        <taxon>Diversisporales</taxon>
        <taxon>Acaulosporaceae</taxon>
        <taxon>Acaulospora</taxon>
    </lineage>
</organism>
<dbReference type="Pfam" id="PF04218">
    <property type="entry name" value="CENP-B_N"/>
    <property type="match status" value="1"/>
</dbReference>
<dbReference type="InterPro" id="IPR007889">
    <property type="entry name" value="HTH_Psq"/>
</dbReference>
<name>A0A9N9DMD0_9GLOM</name>
<gene>
    <name evidence="2" type="ORF">AMORRO_LOCUS9739</name>
</gene>
<accession>A0A9N9DMD0</accession>
<protein>
    <submittedName>
        <fullName evidence="2">16060_t:CDS:1</fullName>
    </submittedName>
</protein>
<dbReference type="GO" id="GO:0003677">
    <property type="term" value="F:DNA binding"/>
    <property type="evidence" value="ECO:0007669"/>
    <property type="project" value="InterPro"/>
</dbReference>
<dbReference type="AlphaFoldDB" id="A0A9N9DMD0"/>
<dbReference type="Gene3D" id="1.10.10.60">
    <property type="entry name" value="Homeodomain-like"/>
    <property type="match status" value="1"/>
</dbReference>
<comment type="caution">
    <text evidence="2">The sequence shown here is derived from an EMBL/GenBank/DDBJ whole genome shotgun (WGS) entry which is preliminary data.</text>
</comment>
<dbReference type="InterPro" id="IPR009057">
    <property type="entry name" value="Homeodomain-like_sf"/>
</dbReference>
<proteinExistence type="predicted"/>
<reference evidence="2" key="1">
    <citation type="submission" date="2021-06" db="EMBL/GenBank/DDBJ databases">
        <authorList>
            <person name="Kallberg Y."/>
            <person name="Tangrot J."/>
            <person name="Rosling A."/>
        </authorList>
    </citation>
    <scope>NUCLEOTIDE SEQUENCE</scope>
    <source>
        <strain evidence="2">CL551</strain>
    </source>
</reference>